<proteinExistence type="predicted"/>
<dbReference type="Proteomes" id="UP001601992">
    <property type="component" value="Unassembled WGS sequence"/>
</dbReference>
<evidence type="ECO:0000313" key="2">
    <source>
        <dbReference type="Proteomes" id="UP001601992"/>
    </source>
</evidence>
<accession>A0ABW6S0F9</accession>
<evidence type="ECO:0000313" key="1">
    <source>
        <dbReference type="EMBL" id="MFF3568669.1"/>
    </source>
</evidence>
<dbReference type="RefSeq" id="WP_387403615.1">
    <property type="nucleotide sequence ID" value="NZ_JBIAQY010000004.1"/>
</dbReference>
<reference evidence="1 2" key="1">
    <citation type="submission" date="2024-10" db="EMBL/GenBank/DDBJ databases">
        <title>The Natural Products Discovery Center: Release of the First 8490 Sequenced Strains for Exploring Actinobacteria Biosynthetic Diversity.</title>
        <authorList>
            <person name="Kalkreuter E."/>
            <person name="Kautsar S.A."/>
            <person name="Yang D."/>
            <person name="Bader C.D."/>
            <person name="Teijaro C.N."/>
            <person name="Fluegel L."/>
            <person name="Davis C.M."/>
            <person name="Simpson J.R."/>
            <person name="Lauterbach L."/>
            <person name="Steele A.D."/>
            <person name="Gui C."/>
            <person name="Meng S."/>
            <person name="Li G."/>
            <person name="Viehrig K."/>
            <person name="Ye F."/>
            <person name="Su P."/>
            <person name="Kiefer A.F."/>
            <person name="Nichols A."/>
            <person name="Cepeda A.J."/>
            <person name="Yan W."/>
            <person name="Fan B."/>
            <person name="Jiang Y."/>
            <person name="Adhikari A."/>
            <person name="Zheng C.-J."/>
            <person name="Schuster L."/>
            <person name="Cowan T.M."/>
            <person name="Smanski M.J."/>
            <person name="Chevrette M.G."/>
            <person name="De Carvalho L.P.S."/>
            <person name="Shen B."/>
        </authorList>
    </citation>
    <scope>NUCLEOTIDE SEQUENCE [LARGE SCALE GENOMIC DNA]</scope>
    <source>
        <strain evidence="1 2">NPDC002593</strain>
    </source>
</reference>
<organism evidence="1 2">
    <name type="scientific">Nocardia jiangxiensis</name>
    <dbReference type="NCBI Taxonomy" id="282685"/>
    <lineage>
        <taxon>Bacteria</taxon>
        <taxon>Bacillati</taxon>
        <taxon>Actinomycetota</taxon>
        <taxon>Actinomycetes</taxon>
        <taxon>Mycobacteriales</taxon>
        <taxon>Nocardiaceae</taxon>
        <taxon>Nocardia</taxon>
    </lineage>
</organism>
<name>A0ABW6S0F9_9NOCA</name>
<dbReference type="EMBL" id="JBIAQY010000004">
    <property type="protein sequence ID" value="MFF3568669.1"/>
    <property type="molecule type" value="Genomic_DNA"/>
</dbReference>
<sequence>MNYVRPGVFAAVLRASALEVSSAERREAIAMTAEMIAAWVEAERNGVVA</sequence>
<comment type="caution">
    <text evidence="1">The sequence shown here is derived from an EMBL/GenBank/DDBJ whole genome shotgun (WGS) entry which is preliminary data.</text>
</comment>
<protein>
    <submittedName>
        <fullName evidence="1">Uncharacterized protein</fullName>
    </submittedName>
</protein>
<gene>
    <name evidence="1" type="ORF">ACFYXQ_12940</name>
</gene>
<keyword evidence="2" id="KW-1185">Reference proteome</keyword>